<comment type="caution">
    <text evidence="2">The sequence shown here is derived from an EMBL/GenBank/DDBJ whole genome shotgun (WGS) entry which is preliminary data.</text>
</comment>
<keyword evidence="3" id="KW-1185">Reference proteome</keyword>
<keyword evidence="1" id="KW-0812">Transmembrane</keyword>
<dbReference type="RefSeq" id="WP_175270375.1">
    <property type="nucleotide sequence ID" value="NZ_JABFCR010000064.1"/>
</dbReference>
<name>A0ABX1W7M5_9SPHI</name>
<evidence type="ECO:0000313" key="3">
    <source>
        <dbReference type="Proteomes" id="UP000566071"/>
    </source>
</evidence>
<reference evidence="2 3" key="1">
    <citation type="submission" date="2020-05" db="EMBL/GenBank/DDBJ databases">
        <authorList>
            <person name="Khan S.A."/>
            <person name="Jeon C.O."/>
            <person name="Chun B.H."/>
        </authorList>
    </citation>
    <scope>NUCLEOTIDE SEQUENCE [LARGE SCALE GENOMIC DNA]</scope>
    <source>
        <strain evidence="2 3">S1162</strain>
    </source>
</reference>
<evidence type="ECO:0000256" key="1">
    <source>
        <dbReference type="SAM" id="Phobius"/>
    </source>
</evidence>
<gene>
    <name evidence="2" type="ORF">HK413_12685</name>
</gene>
<sequence>MDTKIFKYSVGQMVWGIVVFPLLYVIMYCETITSNSDFNDWLILGGITLIMGSRFIYLCVMYYIPCFQDKPALSLDEEKLQCFITGKLLLQVTPDILYWKDIEEINYTYIYRKGALISFKMKTPESGIYKKYSVTDDSGFYTTYISGDKS</sequence>
<evidence type="ECO:0000313" key="2">
    <source>
        <dbReference type="EMBL" id="NNU34702.1"/>
    </source>
</evidence>
<protein>
    <submittedName>
        <fullName evidence="2">Uncharacterized protein</fullName>
    </submittedName>
</protein>
<keyword evidence="1" id="KW-0472">Membrane</keyword>
<feature type="transmembrane region" description="Helical" evidence="1">
    <location>
        <begin position="41"/>
        <end position="64"/>
    </location>
</feature>
<accession>A0ABX1W7M5</accession>
<dbReference type="EMBL" id="JABFCR010000064">
    <property type="protein sequence ID" value="NNU34702.1"/>
    <property type="molecule type" value="Genomic_DNA"/>
</dbReference>
<dbReference type="Proteomes" id="UP000566071">
    <property type="component" value="Unassembled WGS sequence"/>
</dbReference>
<organism evidence="2 3">
    <name type="scientific">Mucilaginibacter humi</name>
    <dbReference type="NCBI Taxonomy" id="2732510"/>
    <lineage>
        <taxon>Bacteria</taxon>
        <taxon>Pseudomonadati</taxon>
        <taxon>Bacteroidota</taxon>
        <taxon>Sphingobacteriia</taxon>
        <taxon>Sphingobacteriales</taxon>
        <taxon>Sphingobacteriaceae</taxon>
        <taxon>Mucilaginibacter</taxon>
    </lineage>
</organism>
<keyword evidence="1" id="KW-1133">Transmembrane helix</keyword>
<proteinExistence type="predicted"/>
<feature type="transmembrane region" description="Helical" evidence="1">
    <location>
        <begin position="12"/>
        <end position="29"/>
    </location>
</feature>